<gene>
    <name evidence="1" type="ORF">RhiirA4_480373</name>
</gene>
<evidence type="ECO:0000313" key="1">
    <source>
        <dbReference type="EMBL" id="PKY58449.1"/>
    </source>
</evidence>
<protein>
    <submittedName>
        <fullName evidence="1">Uncharacterized protein</fullName>
    </submittedName>
</protein>
<dbReference type="EMBL" id="LLXI01003017">
    <property type="protein sequence ID" value="PKY58449.1"/>
    <property type="molecule type" value="Genomic_DNA"/>
</dbReference>
<dbReference type="VEuPathDB" id="FungiDB:FUN_013053"/>
<dbReference type="VEuPathDB" id="FungiDB:RhiirA1_436336"/>
<proteinExistence type="predicted"/>
<comment type="caution">
    <text evidence="1">The sequence shown here is derived from an EMBL/GenBank/DDBJ whole genome shotgun (WGS) entry which is preliminary data.</text>
</comment>
<keyword evidence="2" id="KW-1185">Reference proteome</keyword>
<dbReference type="OrthoDB" id="2439320at2759"/>
<dbReference type="VEuPathDB" id="FungiDB:RhiirFUN_013536"/>
<name>A0A2I1HHU7_9GLOM</name>
<accession>A0A2I1HHU7</accession>
<reference evidence="1 2" key="1">
    <citation type="submission" date="2015-10" db="EMBL/GenBank/DDBJ databases">
        <title>Genome analyses suggest a sexual origin of heterokaryosis in a supposedly ancient asexual fungus.</title>
        <authorList>
            <person name="Ropars J."/>
            <person name="Sedzielewska K."/>
            <person name="Noel J."/>
            <person name="Charron P."/>
            <person name="Farinelli L."/>
            <person name="Marton T."/>
            <person name="Kruger M."/>
            <person name="Pelin A."/>
            <person name="Brachmann A."/>
            <person name="Corradi N."/>
        </authorList>
    </citation>
    <scope>NUCLEOTIDE SEQUENCE [LARGE SCALE GENOMIC DNA]</scope>
    <source>
        <strain evidence="1 2">A4</strain>
    </source>
</reference>
<evidence type="ECO:0000313" key="2">
    <source>
        <dbReference type="Proteomes" id="UP000234323"/>
    </source>
</evidence>
<sequence length="123" mass="14976">MEKKNFGPCLIINCEYKDVTFYSITELVYQKCCNENMLEIYPYLEVEKQLYHLHYCKIVELNYGNIQYKRKKELKYQEKSRKRIVYEDIESRPIGEIRKKDFMDDSTTFALNIKMLTNVLYNK</sequence>
<organism evidence="1 2">
    <name type="scientific">Rhizophagus irregularis</name>
    <dbReference type="NCBI Taxonomy" id="588596"/>
    <lineage>
        <taxon>Eukaryota</taxon>
        <taxon>Fungi</taxon>
        <taxon>Fungi incertae sedis</taxon>
        <taxon>Mucoromycota</taxon>
        <taxon>Glomeromycotina</taxon>
        <taxon>Glomeromycetes</taxon>
        <taxon>Glomerales</taxon>
        <taxon>Glomeraceae</taxon>
        <taxon>Rhizophagus</taxon>
    </lineage>
</organism>
<dbReference type="AlphaFoldDB" id="A0A2I1HHU7"/>
<dbReference type="Proteomes" id="UP000234323">
    <property type="component" value="Unassembled WGS sequence"/>
</dbReference>